<feature type="transmembrane region" description="Helical" evidence="2">
    <location>
        <begin position="21"/>
        <end position="43"/>
    </location>
</feature>
<protein>
    <submittedName>
        <fullName evidence="3">Prepilin-type cleavage/methylation domain-containing protein</fullName>
    </submittedName>
</protein>
<evidence type="ECO:0000313" key="4">
    <source>
        <dbReference type="Proteomes" id="UP000324479"/>
    </source>
</evidence>
<proteinExistence type="predicted"/>
<accession>A0A5M6D7X8</accession>
<dbReference type="SUPFAM" id="SSF54523">
    <property type="entry name" value="Pili subunits"/>
    <property type="match status" value="1"/>
</dbReference>
<dbReference type="RefSeq" id="WP_150076410.1">
    <property type="nucleotide sequence ID" value="NZ_VWOX01000005.1"/>
</dbReference>
<keyword evidence="2" id="KW-1133">Transmembrane helix</keyword>
<feature type="region of interest" description="Disordered" evidence="1">
    <location>
        <begin position="206"/>
        <end position="225"/>
    </location>
</feature>
<gene>
    <name evidence="3" type="ORF">FYK55_10655</name>
</gene>
<sequence length="337" mass="35360">MRNDRQNSSAPVRSGFTLLELFLTLSLAVVLMTLINSAFRFYARDMDSSDVEMRKTMLAAAVIQMIEDDLRASLHSEPIDTSALATLLSNSASAGGGGAGGGGGGGGGSTDQESQEDMEAAGMDDPALAEEEPATVETLTAGTAVLQSPGLIGNQYQIQMDTSRLPRLEEYNVLLDADPGNLADLPSDVKTVTYYVQGAGNLGVDDSLTGSSQAVGDPSESGESGGLVRRVLDRAATAFAITSGNVASLGQTGEVIAPEITSIEFSYWDGVTWQIQWNSDELGELPLAVQIEMTMAGDSALDAAEQEPRVFRHVVQLPLAQPITLEETDTGVPEAGI</sequence>
<comment type="caution">
    <text evidence="3">The sequence shown here is derived from an EMBL/GenBank/DDBJ whole genome shotgun (WGS) entry which is preliminary data.</text>
</comment>
<dbReference type="InterPro" id="IPR045584">
    <property type="entry name" value="Pilin-like"/>
</dbReference>
<feature type="compositionally biased region" description="Gly residues" evidence="1">
    <location>
        <begin position="95"/>
        <end position="109"/>
    </location>
</feature>
<dbReference type="InterPro" id="IPR012902">
    <property type="entry name" value="N_methyl_site"/>
</dbReference>
<keyword evidence="2" id="KW-0472">Membrane</keyword>
<dbReference type="PROSITE" id="PS00409">
    <property type="entry name" value="PROKAR_NTER_METHYL"/>
    <property type="match status" value="1"/>
</dbReference>
<name>A0A5M6D7X8_9BACT</name>
<evidence type="ECO:0000313" key="3">
    <source>
        <dbReference type="EMBL" id="KAA5543658.1"/>
    </source>
</evidence>
<reference evidence="3 4" key="1">
    <citation type="submission" date="2019-08" db="EMBL/GenBank/DDBJ databases">
        <authorList>
            <person name="Dhanesh K."/>
            <person name="Kumar G."/>
            <person name="Sasikala C."/>
            <person name="Venkata Ramana C."/>
        </authorList>
    </citation>
    <scope>NUCLEOTIDE SEQUENCE [LARGE SCALE GENOMIC DNA]</scope>
    <source>
        <strain evidence="3 4">JC645</strain>
    </source>
</reference>
<dbReference type="AlphaFoldDB" id="A0A5M6D7X8"/>
<evidence type="ECO:0000256" key="2">
    <source>
        <dbReference type="SAM" id="Phobius"/>
    </source>
</evidence>
<keyword evidence="4" id="KW-1185">Reference proteome</keyword>
<dbReference type="EMBL" id="VWOX01000005">
    <property type="protein sequence ID" value="KAA5543658.1"/>
    <property type="molecule type" value="Genomic_DNA"/>
</dbReference>
<keyword evidence="2" id="KW-0812">Transmembrane</keyword>
<organism evidence="3 4">
    <name type="scientific">Roseiconus nitratireducens</name>
    <dbReference type="NCBI Taxonomy" id="2605748"/>
    <lineage>
        <taxon>Bacteria</taxon>
        <taxon>Pseudomonadati</taxon>
        <taxon>Planctomycetota</taxon>
        <taxon>Planctomycetia</taxon>
        <taxon>Pirellulales</taxon>
        <taxon>Pirellulaceae</taxon>
        <taxon>Roseiconus</taxon>
    </lineage>
</organism>
<feature type="region of interest" description="Disordered" evidence="1">
    <location>
        <begin position="95"/>
        <end position="126"/>
    </location>
</feature>
<dbReference type="Proteomes" id="UP000324479">
    <property type="component" value="Unassembled WGS sequence"/>
</dbReference>
<evidence type="ECO:0000256" key="1">
    <source>
        <dbReference type="SAM" id="MobiDB-lite"/>
    </source>
</evidence>